<feature type="transmembrane region" description="Helical" evidence="5">
    <location>
        <begin position="12"/>
        <end position="38"/>
    </location>
</feature>
<feature type="transmembrane region" description="Helical" evidence="5">
    <location>
        <begin position="338"/>
        <end position="359"/>
    </location>
</feature>
<feature type="transmembrane region" description="Helical" evidence="5">
    <location>
        <begin position="429"/>
        <end position="453"/>
    </location>
</feature>
<feature type="transmembrane region" description="Helical" evidence="5">
    <location>
        <begin position="404"/>
        <end position="423"/>
    </location>
</feature>
<evidence type="ECO:0000259" key="6">
    <source>
        <dbReference type="Pfam" id="PF00324"/>
    </source>
</evidence>
<evidence type="ECO:0000256" key="2">
    <source>
        <dbReference type="ARBA" id="ARBA00022692"/>
    </source>
</evidence>
<name>A0ABZ2PL34_9NOCA</name>
<evidence type="ECO:0000256" key="1">
    <source>
        <dbReference type="ARBA" id="ARBA00004141"/>
    </source>
</evidence>
<dbReference type="Pfam" id="PF00324">
    <property type="entry name" value="AA_permease"/>
    <property type="match status" value="1"/>
</dbReference>
<feature type="transmembrane region" description="Helical" evidence="5">
    <location>
        <begin position="50"/>
        <end position="69"/>
    </location>
</feature>
<organism evidence="7 8">
    <name type="scientific">Rhodococcus sovatensis</name>
    <dbReference type="NCBI Taxonomy" id="1805840"/>
    <lineage>
        <taxon>Bacteria</taxon>
        <taxon>Bacillati</taxon>
        <taxon>Actinomycetota</taxon>
        <taxon>Actinomycetes</taxon>
        <taxon>Mycobacteriales</taxon>
        <taxon>Nocardiaceae</taxon>
        <taxon>Rhodococcus</taxon>
    </lineage>
</organism>
<feature type="transmembrane region" description="Helical" evidence="5">
    <location>
        <begin position="130"/>
        <end position="148"/>
    </location>
</feature>
<dbReference type="PANTHER" id="PTHR42770">
    <property type="entry name" value="AMINO ACID TRANSPORTER-RELATED"/>
    <property type="match status" value="1"/>
</dbReference>
<dbReference type="PIRSF" id="PIRSF006060">
    <property type="entry name" value="AA_transporter"/>
    <property type="match status" value="1"/>
</dbReference>
<protein>
    <submittedName>
        <fullName evidence="7">APC family permease</fullName>
    </submittedName>
</protein>
<keyword evidence="2 5" id="KW-0812">Transmembrane</keyword>
<accession>A0ABZ2PL34</accession>
<dbReference type="EMBL" id="CP147846">
    <property type="protein sequence ID" value="WXG69887.1"/>
    <property type="molecule type" value="Genomic_DNA"/>
</dbReference>
<feature type="transmembrane region" description="Helical" evidence="5">
    <location>
        <begin position="365"/>
        <end position="392"/>
    </location>
</feature>
<feature type="transmembrane region" description="Helical" evidence="5">
    <location>
        <begin position="90"/>
        <end position="110"/>
    </location>
</feature>
<evidence type="ECO:0000256" key="5">
    <source>
        <dbReference type="SAM" id="Phobius"/>
    </source>
</evidence>
<feature type="transmembrane region" description="Helical" evidence="5">
    <location>
        <begin position="160"/>
        <end position="182"/>
    </location>
</feature>
<sequence length="482" mass="49498">MSDTRDGKLKGSIGVVGIVFLVIAAAAPLTAIGGALPIMIATGNGAGAPMAYILAALVLLVFSVGYAAMSSHMTDTGAFYAYVGKGLGENVGLGAAGLALLTYTAIQAGIYGLAASTLQSLVVSYGGPDLPWWLWALVLIGIVSVLGYRSIDLGAKVLGVLLVLEIGIVLALSIAVFAQGGAEGIDVRSFTPDAFLSGSPGIALMFAVASFIGFEATAIYGEEAKDPKRTVPIATYAAVIVIGAVYAVSSWAVVLAFGSNSVADAAAEDPAGLTFAAAAQFLGAAWSDIIQIMLITSLFAALLAFHNAISRYVFALARRGAAPTVLARTHARHGSPHVGSIFQTVSAVLVVGVFAVAGADPILQLFTWMSGLATVSILVLMILTGVAIYTFFARTRVDSRPWHTKIAPVLGTLGLLVILGFVLDNFTLLIGGSSTTAAILLVIVVIFFTAGLLRGFSTRRSRSTTAVAGQRAAESESGELIP</sequence>
<dbReference type="InterPro" id="IPR050367">
    <property type="entry name" value="APC_superfamily"/>
</dbReference>
<keyword evidence="4 5" id="KW-0472">Membrane</keyword>
<evidence type="ECO:0000313" key="8">
    <source>
        <dbReference type="Proteomes" id="UP001432000"/>
    </source>
</evidence>
<feature type="domain" description="Amino acid permease/ SLC12A" evidence="6">
    <location>
        <begin position="22"/>
        <end position="449"/>
    </location>
</feature>
<dbReference type="Gene3D" id="1.20.1740.10">
    <property type="entry name" value="Amino acid/polyamine transporter I"/>
    <property type="match status" value="1"/>
</dbReference>
<evidence type="ECO:0000313" key="7">
    <source>
        <dbReference type="EMBL" id="WXG69887.1"/>
    </source>
</evidence>
<dbReference type="InterPro" id="IPR004841">
    <property type="entry name" value="AA-permease/SLC12A_dom"/>
</dbReference>
<feature type="transmembrane region" description="Helical" evidence="5">
    <location>
        <begin position="289"/>
        <end position="309"/>
    </location>
</feature>
<keyword evidence="3 5" id="KW-1133">Transmembrane helix</keyword>
<feature type="transmembrane region" description="Helical" evidence="5">
    <location>
        <begin position="233"/>
        <end position="257"/>
    </location>
</feature>
<reference evidence="7 8" key="1">
    <citation type="submission" date="2024-03" db="EMBL/GenBank/DDBJ databases">
        <title>Natural products discovery in diverse microorganisms through a two-stage MS feature dereplication strategy.</title>
        <authorList>
            <person name="Zhang R."/>
        </authorList>
    </citation>
    <scope>NUCLEOTIDE SEQUENCE [LARGE SCALE GENOMIC DNA]</scope>
    <source>
        <strain evidence="7 8">18930</strain>
    </source>
</reference>
<gene>
    <name evidence="7" type="ORF">WDS16_04895</name>
</gene>
<dbReference type="Proteomes" id="UP001432000">
    <property type="component" value="Chromosome"/>
</dbReference>
<evidence type="ECO:0000256" key="3">
    <source>
        <dbReference type="ARBA" id="ARBA00022989"/>
    </source>
</evidence>
<feature type="transmembrane region" description="Helical" evidence="5">
    <location>
        <begin position="202"/>
        <end position="221"/>
    </location>
</feature>
<keyword evidence="8" id="KW-1185">Reference proteome</keyword>
<comment type="subcellular location">
    <subcellularLocation>
        <location evidence="1">Membrane</location>
        <topology evidence="1">Multi-pass membrane protein</topology>
    </subcellularLocation>
</comment>
<proteinExistence type="predicted"/>
<evidence type="ECO:0000256" key="4">
    <source>
        <dbReference type="ARBA" id="ARBA00023136"/>
    </source>
</evidence>
<dbReference type="PANTHER" id="PTHR42770:SF16">
    <property type="entry name" value="AMINO ACID PERMEASE"/>
    <property type="match status" value="1"/>
</dbReference>
<dbReference type="RefSeq" id="WP_338890940.1">
    <property type="nucleotide sequence ID" value="NZ_CP147846.1"/>
</dbReference>